<sequence>MKRTRNSILLADSGYGIMPCLMTPYLNPQQEYQRAYNKLLTSKRVVIEHTFGQLKRRFAILKYGCRATCTSIPKVIIACAVLHNISKKLRDAYFLEDEEEEEQDLRYLKDENVDAIRAQGQGRQELAHLTFNNNIGG</sequence>
<evidence type="ECO:0000313" key="2">
    <source>
        <dbReference type="Proteomes" id="UP001056778"/>
    </source>
</evidence>
<evidence type="ECO:0000313" key="1">
    <source>
        <dbReference type="EMBL" id="KAI4455756.1"/>
    </source>
</evidence>
<accession>A0ACB9SKQ8</accession>
<organism evidence="1 2">
    <name type="scientific">Holotrichia oblita</name>
    <name type="common">Chafer beetle</name>
    <dbReference type="NCBI Taxonomy" id="644536"/>
    <lineage>
        <taxon>Eukaryota</taxon>
        <taxon>Metazoa</taxon>
        <taxon>Ecdysozoa</taxon>
        <taxon>Arthropoda</taxon>
        <taxon>Hexapoda</taxon>
        <taxon>Insecta</taxon>
        <taxon>Pterygota</taxon>
        <taxon>Neoptera</taxon>
        <taxon>Endopterygota</taxon>
        <taxon>Coleoptera</taxon>
        <taxon>Polyphaga</taxon>
        <taxon>Scarabaeiformia</taxon>
        <taxon>Scarabaeidae</taxon>
        <taxon>Melolonthinae</taxon>
        <taxon>Holotrichia</taxon>
    </lineage>
</organism>
<dbReference type="Proteomes" id="UP001056778">
    <property type="component" value="Chromosome 9"/>
</dbReference>
<proteinExistence type="predicted"/>
<reference evidence="1" key="1">
    <citation type="submission" date="2022-04" db="EMBL/GenBank/DDBJ databases">
        <title>Chromosome-scale genome assembly of Holotrichia oblita Faldermann.</title>
        <authorList>
            <person name="Rongchong L."/>
        </authorList>
    </citation>
    <scope>NUCLEOTIDE SEQUENCE</scope>
    <source>
        <strain evidence="1">81SQS9</strain>
    </source>
</reference>
<comment type="caution">
    <text evidence="1">The sequence shown here is derived from an EMBL/GenBank/DDBJ whole genome shotgun (WGS) entry which is preliminary data.</text>
</comment>
<protein>
    <submittedName>
        <fullName evidence="1">Uncharacterized protein</fullName>
    </submittedName>
</protein>
<dbReference type="EMBL" id="CM043023">
    <property type="protein sequence ID" value="KAI4455756.1"/>
    <property type="molecule type" value="Genomic_DNA"/>
</dbReference>
<name>A0ACB9SKQ8_HOLOL</name>
<gene>
    <name evidence="1" type="ORF">MML48_9g00000295</name>
</gene>
<keyword evidence="2" id="KW-1185">Reference proteome</keyword>